<dbReference type="PROSITE" id="PS50072">
    <property type="entry name" value="CSA_PPIASE_2"/>
    <property type="match status" value="1"/>
</dbReference>
<feature type="domain" description="PPIase cyclophilin-type" evidence="1">
    <location>
        <begin position="1"/>
        <end position="114"/>
    </location>
</feature>
<dbReference type="Pfam" id="PF00160">
    <property type="entry name" value="Pro_isomerase"/>
    <property type="match status" value="1"/>
</dbReference>
<dbReference type="AlphaFoldDB" id="A0A922CZV9"/>
<accession>A0A922CZV9</accession>
<dbReference type="EMBL" id="JH669963">
    <property type="protein sequence ID" value="KAG6465875.1"/>
    <property type="molecule type" value="Genomic_DNA"/>
</dbReference>
<comment type="caution">
    <text evidence="2">The sequence shown here is derived from an EMBL/GenBank/DDBJ whole genome shotgun (WGS) entry which is preliminary data.</text>
</comment>
<reference evidence="2" key="1">
    <citation type="journal article" date="2016" name="Insect Biochem. Mol. Biol.">
        <title>Multifaceted biological insights from a draft genome sequence of the tobacco hornworm moth, Manduca sexta.</title>
        <authorList>
            <person name="Kanost M.R."/>
            <person name="Arrese E.L."/>
            <person name="Cao X."/>
            <person name="Chen Y.R."/>
            <person name="Chellapilla S."/>
            <person name="Goldsmith M.R."/>
            <person name="Grosse-Wilde E."/>
            <person name="Heckel D.G."/>
            <person name="Herndon N."/>
            <person name="Jiang H."/>
            <person name="Papanicolaou A."/>
            <person name="Qu J."/>
            <person name="Soulages J.L."/>
            <person name="Vogel H."/>
            <person name="Walters J."/>
            <person name="Waterhouse R.M."/>
            <person name="Ahn S.J."/>
            <person name="Almeida F.C."/>
            <person name="An C."/>
            <person name="Aqrawi P."/>
            <person name="Bretschneider A."/>
            <person name="Bryant W.B."/>
            <person name="Bucks S."/>
            <person name="Chao H."/>
            <person name="Chevignon G."/>
            <person name="Christen J.M."/>
            <person name="Clarke D.F."/>
            <person name="Dittmer N.T."/>
            <person name="Ferguson L.C.F."/>
            <person name="Garavelou S."/>
            <person name="Gordon K.H.J."/>
            <person name="Gunaratna R.T."/>
            <person name="Han Y."/>
            <person name="Hauser F."/>
            <person name="He Y."/>
            <person name="Heidel-Fischer H."/>
            <person name="Hirsh A."/>
            <person name="Hu Y."/>
            <person name="Jiang H."/>
            <person name="Kalra D."/>
            <person name="Klinner C."/>
            <person name="Konig C."/>
            <person name="Kovar C."/>
            <person name="Kroll A.R."/>
            <person name="Kuwar S.S."/>
            <person name="Lee S.L."/>
            <person name="Lehman R."/>
            <person name="Li K."/>
            <person name="Li Z."/>
            <person name="Liang H."/>
            <person name="Lovelace S."/>
            <person name="Lu Z."/>
            <person name="Mansfield J.H."/>
            <person name="McCulloch K.J."/>
            <person name="Mathew T."/>
            <person name="Morton B."/>
            <person name="Muzny D.M."/>
            <person name="Neunemann D."/>
            <person name="Ongeri F."/>
            <person name="Pauchet Y."/>
            <person name="Pu L.L."/>
            <person name="Pyrousis I."/>
            <person name="Rao X.J."/>
            <person name="Redding A."/>
            <person name="Roesel C."/>
            <person name="Sanchez-Gracia A."/>
            <person name="Schaack S."/>
            <person name="Shukla A."/>
            <person name="Tetreau G."/>
            <person name="Wang Y."/>
            <person name="Xiong G.H."/>
            <person name="Traut W."/>
            <person name="Walsh T.K."/>
            <person name="Worley K.C."/>
            <person name="Wu D."/>
            <person name="Wu W."/>
            <person name="Wu Y.Q."/>
            <person name="Zhang X."/>
            <person name="Zou Z."/>
            <person name="Zucker H."/>
            <person name="Briscoe A.D."/>
            <person name="Burmester T."/>
            <person name="Clem R.J."/>
            <person name="Feyereisen R."/>
            <person name="Grimmelikhuijzen C.J.P."/>
            <person name="Hamodrakas S.J."/>
            <person name="Hansson B.S."/>
            <person name="Huguet E."/>
            <person name="Jermiin L.S."/>
            <person name="Lan Q."/>
            <person name="Lehman H.K."/>
            <person name="Lorenzen M."/>
            <person name="Merzendorfer H."/>
            <person name="Michalopoulos I."/>
            <person name="Morton D.B."/>
            <person name="Muthukrishnan S."/>
            <person name="Oakeshott J.G."/>
            <person name="Palmer W."/>
            <person name="Park Y."/>
            <person name="Passarelli A.L."/>
            <person name="Rozas J."/>
            <person name="Schwartz L.M."/>
            <person name="Smith W."/>
            <person name="Southgate A."/>
            <person name="Vilcinskas A."/>
            <person name="Vogt R."/>
            <person name="Wang P."/>
            <person name="Werren J."/>
            <person name="Yu X.Q."/>
            <person name="Zhou J.J."/>
            <person name="Brown S.J."/>
            <person name="Scherer S.E."/>
            <person name="Richards S."/>
            <person name="Blissard G.W."/>
        </authorList>
    </citation>
    <scope>NUCLEOTIDE SEQUENCE</scope>
</reference>
<dbReference type="InterPro" id="IPR002130">
    <property type="entry name" value="Cyclophilin-type_PPIase_dom"/>
</dbReference>
<organism evidence="2 3">
    <name type="scientific">Manduca sexta</name>
    <name type="common">Tobacco hawkmoth</name>
    <name type="synonym">Tobacco hornworm</name>
    <dbReference type="NCBI Taxonomy" id="7130"/>
    <lineage>
        <taxon>Eukaryota</taxon>
        <taxon>Metazoa</taxon>
        <taxon>Ecdysozoa</taxon>
        <taxon>Arthropoda</taxon>
        <taxon>Hexapoda</taxon>
        <taxon>Insecta</taxon>
        <taxon>Pterygota</taxon>
        <taxon>Neoptera</taxon>
        <taxon>Endopterygota</taxon>
        <taxon>Lepidoptera</taxon>
        <taxon>Glossata</taxon>
        <taxon>Ditrysia</taxon>
        <taxon>Bombycoidea</taxon>
        <taxon>Sphingidae</taxon>
        <taxon>Sphinginae</taxon>
        <taxon>Sphingini</taxon>
        <taxon>Manduca</taxon>
    </lineage>
</organism>
<evidence type="ECO:0000313" key="2">
    <source>
        <dbReference type="EMBL" id="KAG6465875.1"/>
    </source>
</evidence>
<dbReference type="Proteomes" id="UP000791440">
    <property type="component" value="Unassembled WGS sequence"/>
</dbReference>
<keyword evidence="3" id="KW-1185">Reference proteome</keyword>
<proteinExistence type="predicted"/>
<gene>
    <name evidence="2" type="ORF">O3G_MSEX015459</name>
</gene>
<sequence length="140" mass="16290">MYRKVPNLYWSGGDVVRDNGFGCYAQKGRRRPIGAENYHFSHSMQGLLSMRVTRDDEVCAIFNITFKPLTQFDLQNIIFGRVIRPCNTYNSIREIGSAFNSQPVVEVVATRRRVGRRWLHGLRNTNLTSLHNIRMRNRES</sequence>
<protein>
    <recommendedName>
        <fullName evidence="1">PPIase cyclophilin-type domain-containing protein</fullName>
    </recommendedName>
</protein>
<evidence type="ECO:0000259" key="1">
    <source>
        <dbReference type="PROSITE" id="PS50072"/>
    </source>
</evidence>
<reference evidence="2" key="2">
    <citation type="submission" date="2020-12" db="EMBL/GenBank/DDBJ databases">
        <authorList>
            <person name="Kanost M."/>
        </authorList>
    </citation>
    <scope>NUCLEOTIDE SEQUENCE</scope>
</reference>
<evidence type="ECO:0000313" key="3">
    <source>
        <dbReference type="Proteomes" id="UP000791440"/>
    </source>
</evidence>
<dbReference type="GO" id="GO:0003755">
    <property type="term" value="F:peptidyl-prolyl cis-trans isomerase activity"/>
    <property type="evidence" value="ECO:0007669"/>
    <property type="project" value="InterPro"/>
</dbReference>
<name>A0A922CZV9_MANSE</name>